<protein>
    <submittedName>
        <fullName evidence="2">SgcJ/EcaC family oxidoreductase</fullName>
    </submittedName>
</protein>
<dbReference type="NCBIfam" id="TIGR02246">
    <property type="entry name" value="SgcJ/EcaC family oxidoreductase"/>
    <property type="match status" value="1"/>
</dbReference>
<comment type="caution">
    <text evidence="2">The sequence shown here is derived from an EMBL/GenBank/DDBJ whole genome shotgun (WGS) entry which is preliminary data.</text>
</comment>
<dbReference type="RefSeq" id="WP_132517508.1">
    <property type="nucleotide sequence ID" value="NZ_SMKP01000208.1"/>
</dbReference>
<keyword evidence="3" id="KW-1185">Reference proteome</keyword>
<gene>
    <name evidence="2" type="ORF">E1294_44295</name>
</gene>
<evidence type="ECO:0000313" key="3">
    <source>
        <dbReference type="Proteomes" id="UP000294543"/>
    </source>
</evidence>
<dbReference type="SUPFAM" id="SSF54427">
    <property type="entry name" value="NTF2-like"/>
    <property type="match status" value="1"/>
</dbReference>
<dbReference type="Pfam" id="PF14534">
    <property type="entry name" value="DUF4440"/>
    <property type="match status" value="1"/>
</dbReference>
<accession>A0A4R4W0Q2</accession>
<dbReference type="EMBL" id="SMKP01000208">
    <property type="protein sequence ID" value="TDD12002.1"/>
    <property type="molecule type" value="Genomic_DNA"/>
</dbReference>
<dbReference type="Proteomes" id="UP000294543">
    <property type="component" value="Unassembled WGS sequence"/>
</dbReference>
<dbReference type="InterPro" id="IPR032710">
    <property type="entry name" value="NTF2-like_dom_sf"/>
</dbReference>
<dbReference type="Gene3D" id="3.10.450.50">
    <property type="match status" value="1"/>
</dbReference>
<reference evidence="2 3" key="1">
    <citation type="submission" date="2019-03" db="EMBL/GenBank/DDBJ databases">
        <title>Draft genome sequences of novel Actinobacteria.</title>
        <authorList>
            <person name="Sahin N."/>
            <person name="Ay H."/>
            <person name="Saygin H."/>
        </authorList>
    </citation>
    <scope>NUCLEOTIDE SEQUENCE [LARGE SCALE GENOMIC DNA]</scope>
    <source>
        <strain evidence="2 3">KC712</strain>
    </source>
</reference>
<sequence>MRQDTDARALTQLEQRQADAWDRGDGDAFAATFTDDADFIAVNGEHIRTRAKIAESMRQGLGTFMKGTRFQLGDVRLIRFPSPDTAIMVTSNCVLRPGEDECRPQGRSMQTRVAVKRDGAWLFTTFQNTRIGQPPA</sequence>
<dbReference type="AlphaFoldDB" id="A0A4R4W0Q2"/>
<evidence type="ECO:0000313" key="2">
    <source>
        <dbReference type="EMBL" id="TDD12002.1"/>
    </source>
</evidence>
<feature type="domain" description="DUF4440" evidence="1">
    <location>
        <begin position="10"/>
        <end position="122"/>
    </location>
</feature>
<dbReference type="InterPro" id="IPR011944">
    <property type="entry name" value="Steroid_delta5-4_isomerase"/>
</dbReference>
<name>A0A4R4W0Q2_9ACTN</name>
<dbReference type="CDD" id="cd00531">
    <property type="entry name" value="NTF2_like"/>
    <property type="match status" value="1"/>
</dbReference>
<dbReference type="InterPro" id="IPR027843">
    <property type="entry name" value="DUF4440"/>
</dbReference>
<evidence type="ECO:0000259" key="1">
    <source>
        <dbReference type="Pfam" id="PF14534"/>
    </source>
</evidence>
<proteinExistence type="predicted"/>
<dbReference type="OrthoDB" id="582586at2"/>
<organism evidence="2 3">
    <name type="scientific">Nonomuraea diastatica</name>
    <dbReference type="NCBI Taxonomy" id="1848329"/>
    <lineage>
        <taxon>Bacteria</taxon>
        <taxon>Bacillati</taxon>
        <taxon>Actinomycetota</taxon>
        <taxon>Actinomycetes</taxon>
        <taxon>Streptosporangiales</taxon>
        <taxon>Streptosporangiaceae</taxon>
        <taxon>Nonomuraea</taxon>
    </lineage>
</organism>